<keyword evidence="3" id="KW-0547">Nucleotide-binding</keyword>
<dbReference type="Gene3D" id="1.20.1560.10">
    <property type="entry name" value="ABC transporter type 1, transmembrane domain"/>
    <property type="match status" value="1"/>
</dbReference>
<dbReference type="Proteomes" id="UP001228905">
    <property type="component" value="Unassembled WGS sequence"/>
</dbReference>
<evidence type="ECO:0000256" key="3">
    <source>
        <dbReference type="ARBA" id="ARBA00022741"/>
    </source>
</evidence>
<evidence type="ECO:0000256" key="5">
    <source>
        <dbReference type="ARBA" id="ARBA00022989"/>
    </source>
</evidence>
<gene>
    <name evidence="10" type="ORF">QO010_002339</name>
</gene>
<dbReference type="InterPro" id="IPR036640">
    <property type="entry name" value="ABC1_TM_sf"/>
</dbReference>
<dbReference type="Gene3D" id="3.40.50.300">
    <property type="entry name" value="P-loop containing nucleotide triphosphate hydrolases"/>
    <property type="match status" value="1"/>
</dbReference>
<dbReference type="PROSITE" id="PS00211">
    <property type="entry name" value="ABC_TRANSPORTER_1"/>
    <property type="match status" value="1"/>
</dbReference>
<dbReference type="Pfam" id="PF00005">
    <property type="entry name" value="ABC_tran"/>
    <property type="match status" value="1"/>
</dbReference>
<dbReference type="InterPro" id="IPR027417">
    <property type="entry name" value="P-loop_NTPase"/>
</dbReference>
<evidence type="ECO:0000256" key="1">
    <source>
        <dbReference type="ARBA" id="ARBA00004651"/>
    </source>
</evidence>
<evidence type="ECO:0000313" key="10">
    <source>
        <dbReference type="EMBL" id="MDQ0464555.1"/>
    </source>
</evidence>
<dbReference type="InterPro" id="IPR017871">
    <property type="entry name" value="ABC_transporter-like_CS"/>
</dbReference>
<feature type="domain" description="ABC transmembrane type-1" evidence="9">
    <location>
        <begin position="19"/>
        <end position="291"/>
    </location>
</feature>
<evidence type="ECO:0000256" key="6">
    <source>
        <dbReference type="ARBA" id="ARBA00023136"/>
    </source>
</evidence>
<protein>
    <submittedName>
        <fullName evidence="10">ATP-binding cassette subfamily C protein</fullName>
    </submittedName>
</protein>
<dbReference type="SMART" id="SM00382">
    <property type="entry name" value="AAA"/>
    <property type="match status" value="1"/>
</dbReference>
<comment type="caution">
    <text evidence="10">The sequence shown here is derived from an EMBL/GenBank/DDBJ whole genome shotgun (WGS) entry which is preliminary data.</text>
</comment>
<evidence type="ECO:0000256" key="4">
    <source>
        <dbReference type="ARBA" id="ARBA00022840"/>
    </source>
</evidence>
<dbReference type="InterPro" id="IPR039421">
    <property type="entry name" value="Type_1_exporter"/>
</dbReference>
<dbReference type="InterPro" id="IPR011527">
    <property type="entry name" value="ABC1_TM_dom"/>
</dbReference>
<dbReference type="NCBIfam" id="TIGR01842">
    <property type="entry name" value="type_I_sec_PrtD"/>
    <property type="match status" value="1"/>
</dbReference>
<feature type="domain" description="ABC transporter" evidence="8">
    <location>
        <begin position="324"/>
        <end position="566"/>
    </location>
</feature>
<dbReference type="InterPro" id="IPR003593">
    <property type="entry name" value="AAA+_ATPase"/>
</dbReference>
<evidence type="ECO:0000259" key="8">
    <source>
        <dbReference type="PROSITE" id="PS50893"/>
    </source>
</evidence>
<keyword evidence="6 7" id="KW-0472">Membrane</keyword>
<feature type="transmembrane region" description="Helical" evidence="7">
    <location>
        <begin position="20"/>
        <end position="39"/>
    </location>
</feature>
<organism evidence="10 11">
    <name type="scientific">Caulobacter ginsengisoli</name>
    <dbReference type="NCBI Taxonomy" id="400775"/>
    <lineage>
        <taxon>Bacteria</taxon>
        <taxon>Pseudomonadati</taxon>
        <taxon>Pseudomonadota</taxon>
        <taxon>Alphaproteobacteria</taxon>
        <taxon>Caulobacterales</taxon>
        <taxon>Caulobacteraceae</taxon>
        <taxon>Caulobacter</taxon>
    </lineage>
</organism>
<dbReference type="PROSITE" id="PS50929">
    <property type="entry name" value="ABC_TM1F"/>
    <property type="match status" value="1"/>
</dbReference>
<evidence type="ECO:0000259" key="9">
    <source>
        <dbReference type="PROSITE" id="PS50929"/>
    </source>
</evidence>
<dbReference type="PANTHER" id="PTHR24221">
    <property type="entry name" value="ATP-BINDING CASSETTE SUB-FAMILY B"/>
    <property type="match status" value="1"/>
</dbReference>
<dbReference type="Pfam" id="PF00664">
    <property type="entry name" value="ABC_membrane"/>
    <property type="match status" value="1"/>
</dbReference>
<keyword evidence="2 7" id="KW-0812">Transmembrane</keyword>
<feature type="transmembrane region" description="Helical" evidence="7">
    <location>
        <begin position="51"/>
        <end position="70"/>
    </location>
</feature>
<comment type="subcellular location">
    <subcellularLocation>
        <location evidence="1">Cell membrane</location>
        <topology evidence="1">Multi-pass membrane protein</topology>
    </subcellularLocation>
</comment>
<evidence type="ECO:0000256" key="2">
    <source>
        <dbReference type="ARBA" id="ARBA00022692"/>
    </source>
</evidence>
<accession>A0ABU0IRB6</accession>
<reference evidence="10 11" key="1">
    <citation type="submission" date="2023-07" db="EMBL/GenBank/DDBJ databases">
        <title>Genomic Encyclopedia of Type Strains, Phase IV (KMG-IV): sequencing the most valuable type-strain genomes for metagenomic binning, comparative biology and taxonomic classification.</title>
        <authorList>
            <person name="Goeker M."/>
        </authorList>
    </citation>
    <scope>NUCLEOTIDE SEQUENCE [LARGE SCALE GENOMIC DNA]</scope>
    <source>
        <strain evidence="10 11">DSM 18695</strain>
    </source>
</reference>
<sequence length="577" mass="61585">MPEPLEEAVKACKQHLGTSALFSALINMLYIAPSIYMMQVYDRVVPTDGKLTLLFLTLVVALAMITQALLETMRSRLLARAGLRLDRLLSGDILARLMSQTRPVNVGQAMREFDTLRQTLGGPAAIALFDAPWTPIYLLVATMIHPLLGLMTLVGGAILFGLAVGNERATKPGLMKANMANAAAYQSQDAAMANGEVVRALGMRDAIVNRQLIDRRQGLSLQTQAQFAGGRWSAASKFTRMFLQSLALGLGAYLAVERQISSGSIIAASILMSRALQPVEMLVSAWASVLQARSALTTLSSLYEKTVSPHQLDRTQLPDPRGEVEVEKVIVRAPGREDYLLKAVSFKLIPGETIGVVGASGAGKTTLARVVAGALVPDAGAVRIDGANMTDWDSDKLARHIGYLPQDSALMAGSIKDNISRFGRYVGDDAEAMDADVVKAAQAAGVHEMILKLPKGYDSVLGPMGRGLSAGQAQRVALARALYRDPVLLVLDEPNSALDADGEANLTRALQGAKARGATIMIVAHRTGILAGADRLMVLRDGAIERLGPKDEVLDKLAGKETKPQGNVVRIEGTARP</sequence>
<dbReference type="InterPro" id="IPR010128">
    <property type="entry name" value="ATPase_T1SS_PrtD-like"/>
</dbReference>
<feature type="transmembrane region" description="Helical" evidence="7">
    <location>
        <begin position="146"/>
        <end position="165"/>
    </location>
</feature>
<evidence type="ECO:0000256" key="7">
    <source>
        <dbReference type="SAM" id="Phobius"/>
    </source>
</evidence>
<dbReference type="InterPro" id="IPR003439">
    <property type="entry name" value="ABC_transporter-like_ATP-bd"/>
</dbReference>
<dbReference type="PANTHER" id="PTHR24221:SF248">
    <property type="entry name" value="ABC TRANSPORTER TRANSMEMBRANE REGION"/>
    <property type="match status" value="1"/>
</dbReference>
<dbReference type="GO" id="GO:0005524">
    <property type="term" value="F:ATP binding"/>
    <property type="evidence" value="ECO:0007669"/>
    <property type="project" value="UniProtKB-KW"/>
</dbReference>
<keyword evidence="4 10" id="KW-0067">ATP-binding</keyword>
<evidence type="ECO:0000313" key="11">
    <source>
        <dbReference type="Proteomes" id="UP001228905"/>
    </source>
</evidence>
<keyword evidence="11" id="KW-1185">Reference proteome</keyword>
<keyword evidence="5 7" id="KW-1133">Transmembrane helix</keyword>
<proteinExistence type="predicted"/>
<dbReference type="RefSeq" id="WP_307349313.1">
    <property type="nucleotide sequence ID" value="NZ_JAUSVS010000004.1"/>
</dbReference>
<dbReference type="PROSITE" id="PS50893">
    <property type="entry name" value="ABC_TRANSPORTER_2"/>
    <property type="match status" value="1"/>
</dbReference>
<name>A0ABU0IRB6_9CAUL</name>
<dbReference type="SUPFAM" id="SSF52540">
    <property type="entry name" value="P-loop containing nucleoside triphosphate hydrolases"/>
    <property type="match status" value="1"/>
</dbReference>
<dbReference type="SUPFAM" id="SSF90123">
    <property type="entry name" value="ABC transporter transmembrane region"/>
    <property type="match status" value="1"/>
</dbReference>
<dbReference type="EMBL" id="JAUSVS010000004">
    <property type="protein sequence ID" value="MDQ0464555.1"/>
    <property type="molecule type" value="Genomic_DNA"/>
</dbReference>